<dbReference type="Proteomes" id="UP000095009">
    <property type="component" value="Unassembled WGS sequence"/>
</dbReference>
<keyword evidence="2" id="KW-1133">Transmembrane helix</keyword>
<evidence type="ECO:0000259" key="4">
    <source>
        <dbReference type="PROSITE" id="PS51212"/>
    </source>
</evidence>
<feature type="region of interest" description="Disordered" evidence="1">
    <location>
        <begin position="243"/>
        <end position="269"/>
    </location>
</feature>
<dbReference type="OrthoDB" id="5985073at2759"/>
<proteinExistence type="predicted"/>
<dbReference type="PANTHER" id="PTHR16861">
    <property type="entry name" value="GLYCOPROTEIN 38"/>
    <property type="match status" value="1"/>
</dbReference>
<dbReference type="InterPro" id="IPR002889">
    <property type="entry name" value="WSC_carb-bd"/>
</dbReference>
<feature type="signal peptide" evidence="3">
    <location>
        <begin position="1"/>
        <end position="24"/>
    </location>
</feature>
<feature type="transmembrane region" description="Helical" evidence="2">
    <location>
        <begin position="275"/>
        <end position="297"/>
    </location>
</feature>
<evidence type="ECO:0000313" key="5">
    <source>
        <dbReference type="EMBL" id="ODQ67014.1"/>
    </source>
</evidence>
<dbReference type="PROSITE" id="PS51212">
    <property type="entry name" value="WSC"/>
    <property type="match status" value="1"/>
</dbReference>
<keyword evidence="2" id="KW-0812">Transmembrane</keyword>
<name>A0A1E3PP61_9ASCO</name>
<feature type="compositionally biased region" description="Low complexity" evidence="1">
    <location>
        <begin position="243"/>
        <end position="264"/>
    </location>
</feature>
<dbReference type="SMART" id="SM00321">
    <property type="entry name" value="WSC"/>
    <property type="match status" value="1"/>
</dbReference>
<protein>
    <submittedName>
        <fullName evidence="5">WSC-domain-containing protein</fullName>
    </submittedName>
</protein>
<dbReference type="GO" id="GO:0031520">
    <property type="term" value="C:plasma membrane of cell tip"/>
    <property type="evidence" value="ECO:0007669"/>
    <property type="project" value="EnsemblFungi"/>
</dbReference>
<dbReference type="PANTHER" id="PTHR16861:SF9">
    <property type="entry name" value="CELL WALL INTEGRITY AND STRESS RESPONSE COMPONENT 1"/>
    <property type="match status" value="1"/>
</dbReference>
<reference evidence="5 6" key="1">
    <citation type="journal article" date="2016" name="Proc. Natl. Acad. Sci. U.S.A.">
        <title>Comparative genomics of biotechnologically important yeasts.</title>
        <authorList>
            <person name="Riley R."/>
            <person name="Haridas S."/>
            <person name="Wolfe K.H."/>
            <person name="Lopes M.R."/>
            <person name="Hittinger C.T."/>
            <person name="Goeker M."/>
            <person name="Salamov A.A."/>
            <person name="Wisecaver J.H."/>
            <person name="Long T.M."/>
            <person name="Calvey C.H."/>
            <person name="Aerts A.L."/>
            <person name="Barry K.W."/>
            <person name="Choi C."/>
            <person name="Clum A."/>
            <person name="Coughlan A.Y."/>
            <person name="Deshpande S."/>
            <person name="Douglass A.P."/>
            <person name="Hanson S.J."/>
            <person name="Klenk H.-P."/>
            <person name="LaButti K.M."/>
            <person name="Lapidus A."/>
            <person name="Lindquist E.A."/>
            <person name="Lipzen A.M."/>
            <person name="Meier-Kolthoff J.P."/>
            <person name="Ohm R.A."/>
            <person name="Otillar R.P."/>
            <person name="Pangilinan J.L."/>
            <person name="Peng Y."/>
            <person name="Rokas A."/>
            <person name="Rosa C.A."/>
            <person name="Scheuner C."/>
            <person name="Sibirny A.A."/>
            <person name="Slot J.C."/>
            <person name="Stielow J.B."/>
            <person name="Sun H."/>
            <person name="Kurtzman C.P."/>
            <person name="Blackwell M."/>
            <person name="Grigoriev I.V."/>
            <person name="Jeffries T.W."/>
        </authorList>
    </citation>
    <scope>NUCLEOTIDE SEQUENCE [LARGE SCALE GENOMIC DNA]</scope>
    <source>
        <strain evidence="5 6">DSM 6958</strain>
    </source>
</reference>
<feature type="region of interest" description="Disordered" evidence="1">
    <location>
        <begin position="122"/>
        <end position="206"/>
    </location>
</feature>
<dbReference type="AlphaFoldDB" id="A0A1E3PP61"/>
<feature type="domain" description="WSC" evidence="4">
    <location>
        <begin position="24"/>
        <end position="113"/>
    </location>
</feature>
<keyword evidence="3" id="KW-0732">Signal</keyword>
<dbReference type="STRING" id="857566.A0A1E3PP61"/>
<evidence type="ECO:0000313" key="6">
    <source>
        <dbReference type="Proteomes" id="UP000095009"/>
    </source>
</evidence>
<organism evidence="5 6">
    <name type="scientific">Nadsonia fulvescens var. elongata DSM 6958</name>
    <dbReference type="NCBI Taxonomy" id="857566"/>
    <lineage>
        <taxon>Eukaryota</taxon>
        <taxon>Fungi</taxon>
        <taxon>Dikarya</taxon>
        <taxon>Ascomycota</taxon>
        <taxon>Saccharomycotina</taxon>
        <taxon>Dipodascomycetes</taxon>
        <taxon>Dipodascales</taxon>
        <taxon>Dipodascales incertae sedis</taxon>
        <taxon>Nadsonia</taxon>
    </lineage>
</organism>
<keyword evidence="6" id="KW-1185">Reference proteome</keyword>
<sequence length="419" mass="42908">MVSLIVSLTYLALFFLAILPSTKAYALLGCYSTGGSLTLSATYYLQSGQYCYSVCKDGGYAYMALNNGNQCWCGASSPSSSNKIDSSSCSMPCVGYPQEMCGGKSSWSVYLVGDSGYTENLSIPSGGTSSTSSSTSSRIFSTQSSSSTSDDSTSSSSYISSSSSDSQSPTSSPSPSPLSSSLTSSSSSSSSSSSIPSTKSSISSPVSSAEALSAGPIIRTTAVTTLFGGTSQVVVTQTVTETPTLNPTLSSPSSSESGSTVVSGKEGGSRVKGGAIAGIVIGVIAGLALLGLVVFLFRRHKKQNSQDSYANPLSSRDFIDFGMPVNTSTDNFGSGPRPPGGGGGNVVNGVGVGAGLANLKSLDDDKESGLDYSNGETFLAIDQRLNPIMLGERRLSGNSLADDRDYSRKILRVANPDNL</sequence>
<gene>
    <name evidence="5" type="ORF">NADFUDRAFT_81642</name>
</gene>
<dbReference type="CDD" id="cd12087">
    <property type="entry name" value="TM_EGFR-like"/>
    <property type="match status" value="1"/>
</dbReference>
<feature type="chain" id="PRO_5009133914" evidence="3">
    <location>
        <begin position="25"/>
        <end position="419"/>
    </location>
</feature>
<dbReference type="Pfam" id="PF01822">
    <property type="entry name" value="WSC"/>
    <property type="match status" value="1"/>
</dbReference>
<evidence type="ECO:0000256" key="3">
    <source>
        <dbReference type="SAM" id="SignalP"/>
    </source>
</evidence>
<accession>A0A1E3PP61</accession>
<keyword evidence="2" id="KW-0472">Membrane</keyword>
<evidence type="ECO:0000256" key="1">
    <source>
        <dbReference type="SAM" id="MobiDB-lite"/>
    </source>
</evidence>
<evidence type="ECO:0000256" key="2">
    <source>
        <dbReference type="SAM" id="Phobius"/>
    </source>
</evidence>
<dbReference type="EMBL" id="KV454407">
    <property type="protein sequence ID" value="ODQ67014.1"/>
    <property type="molecule type" value="Genomic_DNA"/>
</dbReference>